<dbReference type="SUPFAM" id="SSF54593">
    <property type="entry name" value="Glyoxalase/Bleomycin resistance protein/Dihydroxybiphenyl dioxygenase"/>
    <property type="match status" value="1"/>
</dbReference>
<evidence type="ECO:0000313" key="2">
    <source>
        <dbReference type="EMBL" id="MXO76046.1"/>
    </source>
</evidence>
<dbReference type="PROSITE" id="PS51819">
    <property type="entry name" value="VOC"/>
    <property type="match status" value="2"/>
</dbReference>
<dbReference type="AlphaFoldDB" id="A0A6I4THA1"/>
<dbReference type="InterPro" id="IPR004360">
    <property type="entry name" value="Glyas_Fos-R_dOase_dom"/>
</dbReference>
<reference evidence="2 3" key="1">
    <citation type="submission" date="2019-12" db="EMBL/GenBank/DDBJ databases">
        <title>Genomic-based taxomic classification of the family Erythrobacteraceae.</title>
        <authorList>
            <person name="Xu L."/>
        </authorList>
    </citation>
    <scope>NUCLEOTIDE SEQUENCE [LARGE SCALE GENOMIC DNA]</scope>
    <source>
        <strain evidence="2 3">100921-2</strain>
    </source>
</reference>
<dbReference type="PANTHER" id="PTHR33993">
    <property type="entry name" value="GLYOXALASE-RELATED"/>
    <property type="match status" value="1"/>
</dbReference>
<dbReference type="InterPro" id="IPR029068">
    <property type="entry name" value="Glyas_Bleomycin-R_OHBP_Dase"/>
</dbReference>
<sequence>MTPDPAAAKSFYDAVVGWEIETASAMPGGAVDYRMIRRADGGHAGGLLVLSPEMVAGGAGPAWTGYVHVPDVDEAAASIVDAGGTVHMDAQDMPGVGTMAMVADPWGAVFYVMQPTPPPDMPDARIDVFSPDRPQHVRWNELMTPDPAGAAAFYADLFGWRQEGSMPMGDAGDYLFLHRGDGMIGAIMPTPAPAESAGASWLYYFGVDDIDRAAAAVTERGGMKHGEIVQIPGGEFSLTCADPQGAPFGLVGPRKE</sequence>
<dbReference type="Pfam" id="PF18029">
    <property type="entry name" value="Glyoxalase_6"/>
    <property type="match status" value="1"/>
</dbReference>
<dbReference type="Pfam" id="PF00903">
    <property type="entry name" value="Glyoxalase"/>
    <property type="match status" value="1"/>
</dbReference>
<comment type="caution">
    <text evidence="2">The sequence shown here is derived from an EMBL/GenBank/DDBJ whole genome shotgun (WGS) entry which is preliminary data.</text>
</comment>
<dbReference type="PANTHER" id="PTHR33993:SF14">
    <property type="entry name" value="GB|AAF24581.1"/>
    <property type="match status" value="1"/>
</dbReference>
<name>A0A6I4THA1_9SPHN</name>
<dbReference type="OrthoDB" id="9793039at2"/>
<feature type="domain" description="VOC" evidence="1">
    <location>
        <begin position="133"/>
        <end position="253"/>
    </location>
</feature>
<keyword evidence="3" id="KW-1185">Reference proteome</keyword>
<evidence type="ECO:0000259" key="1">
    <source>
        <dbReference type="PROSITE" id="PS51819"/>
    </source>
</evidence>
<dbReference type="InterPro" id="IPR041581">
    <property type="entry name" value="Glyoxalase_6"/>
</dbReference>
<accession>A0A6I4THA1</accession>
<organism evidence="2 3">
    <name type="scientific">Tsuneonella aeria</name>
    <dbReference type="NCBI Taxonomy" id="1837929"/>
    <lineage>
        <taxon>Bacteria</taxon>
        <taxon>Pseudomonadati</taxon>
        <taxon>Pseudomonadota</taxon>
        <taxon>Alphaproteobacteria</taxon>
        <taxon>Sphingomonadales</taxon>
        <taxon>Erythrobacteraceae</taxon>
        <taxon>Tsuneonella</taxon>
    </lineage>
</organism>
<evidence type="ECO:0000313" key="3">
    <source>
        <dbReference type="Proteomes" id="UP000439522"/>
    </source>
</evidence>
<dbReference type="Gene3D" id="3.10.180.10">
    <property type="entry name" value="2,3-Dihydroxybiphenyl 1,2-Dioxygenase, domain 1"/>
    <property type="match status" value="2"/>
</dbReference>
<proteinExistence type="predicted"/>
<protein>
    <submittedName>
        <fullName evidence="2">VOC family protein</fullName>
    </submittedName>
</protein>
<dbReference type="InterPro" id="IPR037523">
    <property type="entry name" value="VOC_core"/>
</dbReference>
<dbReference type="Proteomes" id="UP000439522">
    <property type="component" value="Unassembled WGS sequence"/>
</dbReference>
<feature type="domain" description="VOC" evidence="1">
    <location>
        <begin position="1"/>
        <end position="115"/>
    </location>
</feature>
<dbReference type="EMBL" id="WTZA01000002">
    <property type="protein sequence ID" value="MXO76046.1"/>
    <property type="molecule type" value="Genomic_DNA"/>
</dbReference>
<dbReference type="InterPro" id="IPR052164">
    <property type="entry name" value="Anthracycline_SecMetBiosynth"/>
</dbReference>
<dbReference type="CDD" id="cd07247">
    <property type="entry name" value="SgaA_N_like"/>
    <property type="match status" value="2"/>
</dbReference>
<gene>
    <name evidence="2" type="ORF">GRI40_12555</name>
</gene>